<reference evidence="3 4" key="1">
    <citation type="submission" date="2020-07" db="EMBL/GenBank/DDBJ databases">
        <authorList>
            <person name="Hilgarth M."/>
            <person name="Werum V."/>
            <person name="Vogel R.F."/>
        </authorList>
    </citation>
    <scope>NUCLEOTIDE SEQUENCE [LARGE SCALE GENOMIC DNA]</scope>
    <source>
        <strain evidence="3 4">DSM 28961</strain>
    </source>
</reference>
<feature type="compositionally biased region" description="Polar residues" evidence="1">
    <location>
        <begin position="8"/>
        <end position="17"/>
    </location>
</feature>
<accession>A0A7V8N1K8</accession>
<proteinExistence type="predicted"/>
<dbReference type="GeneID" id="303195423"/>
<evidence type="ECO:0000313" key="3">
    <source>
        <dbReference type="EMBL" id="MBA0017028.1"/>
    </source>
</evidence>
<evidence type="ECO:0000256" key="1">
    <source>
        <dbReference type="SAM" id="MobiDB-lite"/>
    </source>
</evidence>
<sequence>MENKPENTDTLVETATPTGDKRKKKRGLLLLITLLVLLIAGGSAFFVKHPQKLPQTLQNALNLDSAQSDTKKEKASTPGKQESIQIRGYPDVQLKVNEF</sequence>
<evidence type="ECO:0000256" key="2">
    <source>
        <dbReference type="SAM" id="Phobius"/>
    </source>
</evidence>
<protein>
    <submittedName>
        <fullName evidence="3">Uncharacterized protein</fullName>
    </submittedName>
</protein>
<evidence type="ECO:0000313" key="4">
    <source>
        <dbReference type="Proteomes" id="UP000530186"/>
    </source>
</evidence>
<keyword evidence="4" id="KW-1185">Reference proteome</keyword>
<dbReference type="AlphaFoldDB" id="A0A7V8N1K8"/>
<keyword evidence="2" id="KW-1133">Transmembrane helix</keyword>
<keyword evidence="2" id="KW-0472">Membrane</keyword>
<name>A0A7V8N1K8_9LACT</name>
<dbReference type="Proteomes" id="UP000530186">
    <property type="component" value="Unassembled WGS sequence"/>
</dbReference>
<organism evidence="3 4">
    <name type="scientific">Pseudolactococcus laudensis</name>
    <dbReference type="NCBI Taxonomy" id="1494461"/>
    <lineage>
        <taxon>Bacteria</taxon>
        <taxon>Bacillati</taxon>
        <taxon>Bacillota</taxon>
        <taxon>Bacilli</taxon>
        <taxon>Lactobacillales</taxon>
        <taxon>Streptococcaceae</taxon>
        <taxon>Pseudolactococcus</taxon>
    </lineage>
</organism>
<keyword evidence="2" id="KW-0812">Transmembrane</keyword>
<dbReference type="RefSeq" id="WP_180747166.1">
    <property type="nucleotide sequence ID" value="NZ_CBCRWQ010000025.1"/>
</dbReference>
<feature type="region of interest" description="Disordered" evidence="1">
    <location>
        <begin position="1"/>
        <end position="22"/>
    </location>
</feature>
<feature type="transmembrane region" description="Helical" evidence="2">
    <location>
        <begin position="28"/>
        <end position="47"/>
    </location>
</feature>
<comment type="caution">
    <text evidence="3">The sequence shown here is derived from an EMBL/GenBank/DDBJ whole genome shotgun (WGS) entry which is preliminary data.</text>
</comment>
<dbReference type="EMBL" id="JACBNY010000013">
    <property type="protein sequence ID" value="MBA0017028.1"/>
    <property type="molecule type" value="Genomic_DNA"/>
</dbReference>
<gene>
    <name evidence="3" type="ORF">HZR21_07820</name>
</gene>